<reference evidence="5" key="1">
    <citation type="journal article" date="2019" name="Int. J. Syst. Evol. Microbiol.">
        <title>The Global Catalogue of Microorganisms (GCM) 10K type strain sequencing project: providing services to taxonomists for standard genome sequencing and annotation.</title>
        <authorList>
            <consortium name="The Broad Institute Genomics Platform"/>
            <consortium name="The Broad Institute Genome Sequencing Center for Infectious Disease"/>
            <person name="Wu L."/>
            <person name="Ma J."/>
        </authorList>
    </citation>
    <scope>NUCLEOTIDE SEQUENCE [LARGE SCALE GENOMIC DNA]</scope>
    <source>
        <strain evidence="5">JCM 17664</strain>
    </source>
</reference>
<proteinExistence type="predicted"/>
<evidence type="ECO:0000313" key="5">
    <source>
        <dbReference type="Proteomes" id="UP001501207"/>
    </source>
</evidence>
<evidence type="ECO:0000313" key="4">
    <source>
        <dbReference type="EMBL" id="GAA4308885.1"/>
    </source>
</evidence>
<keyword evidence="2" id="KW-0812">Transmembrane</keyword>
<evidence type="ECO:0000256" key="2">
    <source>
        <dbReference type="SAM" id="Phobius"/>
    </source>
</evidence>
<feature type="region of interest" description="Disordered" evidence="1">
    <location>
        <begin position="134"/>
        <end position="154"/>
    </location>
</feature>
<evidence type="ECO:0000259" key="3">
    <source>
        <dbReference type="Pfam" id="PF13490"/>
    </source>
</evidence>
<keyword evidence="5" id="KW-1185">Reference proteome</keyword>
<dbReference type="Pfam" id="PF13490">
    <property type="entry name" value="zf-HC2"/>
    <property type="match status" value="1"/>
</dbReference>
<dbReference type="InterPro" id="IPR041916">
    <property type="entry name" value="Anti_sigma_zinc_sf"/>
</dbReference>
<accession>A0ABP8FQF4</accession>
<keyword evidence="2" id="KW-1133">Transmembrane helix</keyword>
<feature type="transmembrane region" description="Helical" evidence="2">
    <location>
        <begin position="103"/>
        <end position="129"/>
    </location>
</feature>
<gene>
    <name evidence="4" type="ORF">GCM10023143_16590</name>
</gene>
<evidence type="ECO:0000256" key="1">
    <source>
        <dbReference type="SAM" id="MobiDB-lite"/>
    </source>
</evidence>
<keyword evidence="2" id="KW-0472">Membrane</keyword>
<feature type="domain" description="Putative zinc-finger" evidence="3">
    <location>
        <begin position="31"/>
        <end position="60"/>
    </location>
</feature>
<sequence>MMRRLPVKYYTDVMHDELLNILKVKDGCPSQQQLLDYLNGRLPPDQQHEVELHVADCALCSDALEGLSDMRHREQLPAIVRQIHAQLQRELRSHQRKNKRQKYYVWLSAVIFILLLILIIAFFAIHYAIRHSPEHTLPGQDSTRTEAPLENPQR</sequence>
<name>A0ABP8FQF4_9BACT</name>
<dbReference type="InterPro" id="IPR027383">
    <property type="entry name" value="Znf_put"/>
</dbReference>
<dbReference type="EMBL" id="BAABFN010000002">
    <property type="protein sequence ID" value="GAA4308885.1"/>
    <property type="molecule type" value="Genomic_DNA"/>
</dbReference>
<protein>
    <recommendedName>
        <fullName evidence="3">Putative zinc-finger domain-containing protein</fullName>
    </recommendedName>
</protein>
<comment type="caution">
    <text evidence="4">The sequence shown here is derived from an EMBL/GenBank/DDBJ whole genome shotgun (WGS) entry which is preliminary data.</text>
</comment>
<organism evidence="4 5">
    <name type="scientific">Compostibacter hankyongensis</name>
    <dbReference type="NCBI Taxonomy" id="1007089"/>
    <lineage>
        <taxon>Bacteria</taxon>
        <taxon>Pseudomonadati</taxon>
        <taxon>Bacteroidota</taxon>
        <taxon>Chitinophagia</taxon>
        <taxon>Chitinophagales</taxon>
        <taxon>Chitinophagaceae</taxon>
        <taxon>Compostibacter</taxon>
    </lineage>
</organism>
<dbReference type="Gene3D" id="1.10.10.1320">
    <property type="entry name" value="Anti-sigma factor, zinc-finger domain"/>
    <property type="match status" value="1"/>
</dbReference>
<dbReference type="Proteomes" id="UP001501207">
    <property type="component" value="Unassembled WGS sequence"/>
</dbReference>